<feature type="compositionally biased region" description="Low complexity" evidence="1">
    <location>
        <begin position="110"/>
        <end position="126"/>
    </location>
</feature>
<feature type="domain" description="SPOR" evidence="2">
    <location>
        <begin position="155"/>
        <end position="239"/>
    </location>
</feature>
<evidence type="ECO:0000313" key="4">
    <source>
        <dbReference type="Proteomes" id="UP000463975"/>
    </source>
</evidence>
<feature type="compositionally biased region" description="Basic and acidic residues" evidence="1">
    <location>
        <begin position="136"/>
        <end position="148"/>
    </location>
</feature>
<feature type="region of interest" description="Disordered" evidence="1">
    <location>
        <begin position="59"/>
        <end position="156"/>
    </location>
</feature>
<evidence type="ECO:0000313" key="3">
    <source>
        <dbReference type="EMBL" id="QHI95296.1"/>
    </source>
</evidence>
<dbReference type="EMBL" id="CP047652">
    <property type="protein sequence ID" value="QHI95296.1"/>
    <property type="molecule type" value="Genomic_DNA"/>
</dbReference>
<evidence type="ECO:0000256" key="1">
    <source>
        <dbReference type="SAM" id="MobiDB-lite"/>
    </source>
</evidence>
<dbReference type="InterPro" id="IPR007730">
    <property type="entry name" value="SPOR-like_dom"/>
</dbReference>
<dbReference type="InterPro" id="IPR036680">
    <property type="entry name" value="SPOR-like_sf"/>
</dbReference>
<name>A0A6P1NA62_9PROT</name>
<dbReference type="AlphaFoldDB" id="A0A6P1NA62"/>
<reference evidence="3 4" key="1">
    <citation type="submission" date="2020-01" db="EMBL/GenBank/DDBJ databases">
        <title>Genome sequencing of strain KACC 21507.</title>
        <authorList>
            <person name="Heo J."/>
            <person name="Kim S.-J."/>
            <person name="Kim J.-S."/>
            <person name="Hong S.-B."/>
            <person name="Kwon S.-W."/>
        </authorList>
    </citation>
    <scope>NUCLEOTIDE SEQUENCE [LARGE SCALE GENOMIC DNA]</scope>
    <source>
        <strain evidence="3 4">KACC 21507</strain>
    </source>
</reference>
<dbReference type="Gene3D" id="3.30.70.1070">
    <property type="entry name" value="Sporulation related repeat"/>
    <property type="match status" value="1"/>
</dbReference>
<gene>
    <name evidence="3" type="ORF">GT348_02510</name>
</gene>
<protein>
    <recommendedName>
        <fullName evidence="2">SPOR domain-containing protein</fullName>
    </recommendedName>
</protein>
<dbReference type="Proteomes" id="UP000463975">
    <property type="component" value="Chromosome"/>
</dbReference>
<proteinExistence type="predicted"/>
<evidence type="ECO:0000259" key="2">
    <source>
        <dbReference type="PROSITE" id="PS51724"/>
    </source>
</evidence>
<dbReference type="SUPFAM" id="SSF110997">
    <property type="entry name" value="Sporulation related repeat"/>
    <property type="match status" value="1"/>
</dbReference>
<feature type="compositionally biased region" description="Basic and acidic residues" evidence="1">
    <location>
        <begin position="75"/>
        <end position="85"/>
    </location>
</feature>
<dbReference type="PROSITE" id="PS51724">
    <property type="entry name" value="SPOR"/>
    <property type="match status" value="1"/>
</dbReference>
<dbReference type="GO" id="GO:0042834">
    <property type="term" value="F:peptidoglycan binding"/>
    <property type="evidence" value="ECO:0007669"/>
    <property type="project" value="InterPro"/>
</dbReference>
<dbReference type="Pfam" id="PF05036">
    <property type="entry name" value="SPOR"/>
    <property type="match status" value="1"/>
</dbReference>
<dbReference type="RefSeq" id="WP_160618374.1">
    <property type="nucleotide sequence ID" value="NZ_CP047652.1"/>
</dbReference>
<sequence>MGGALIIVVLLLLAVGGWSLIGNRHHGVPVIAPPPLAVRDRPADPGGMQVMSDDTVKSDVTGKGQVHLAPPTEQPDERVLARKSEQPVQSQFPVDKISKPLQSDIPPVQSVPGPSAPSEPESASVSKIQKSAPVVKKAEVKTSQEARHLPPPKAVTHTGSFQVQLVALEGKEKARQAWQQLQRRVPNILGHKTPLYSQVLHNGRSFTRVRIGGFADLKASKAFCAQLKAHSVTCAPASF</sequence>
<keyword evidence="4" id="KW-1185">Reference proteome</keyword>
<dbReference type="KEGG" id="bomb:GT348_02510"/>
<accession>A0A6P1NA62</accession>
<organism evidence="3 4">
    <name type="scientific">Aristophania vespae</name>
    <dbReference type="NCBI Taxonomy" id="2697033"/>
    <lineage>
        <taxon>Bacteria</taxon>
        <taxon>Pseudomonadati</taxon>
        <taxon>Pseudomonadota</taxon>
        <taxon>Alphaproteobacteria</taxon>
        <taxon>Acetobacterales</taxon>
        <taxon>Acetobacteraceae</taxon>
        <taxon>Aristophania</taxon>
    </lineage>
</organism>